<evidence type="ECO:0000256" key="11">
    <source>
        <dbReference type="PROSITE-ProRule" id="PRU00169"/>
    </source>
</evidence>
<dbReference type="InterPro" id="IPR000014">
    <property type="entry name" value="PAS"/>
</dbReference>
<evidence type="ECO:0000313" key="16">
    <source>
        <dbReference type="Proteomes" id="UP000281094"/>
    </source>
</evidence>
<keyword evidence="3 11" id="KW-0597">Phosphoprotein</keyword>
<dbReference type="FunFam" id="3.30.565.10:FF:000010">
    <property type="entry name" value="Sensor histidine kinase RcsC"/>
    <property type="match status" value="1"/>
</dbReference>
<evidence type="ECO:0000256" key="10">
    <source>
        <dbReference type="ARBA" id="ARBA00068150"/>
    </source>
</evidence>
<dbReference type="GO" id="GO:0000155">
    <property type="term" value="F:phosphorelay sensor kinase activity"/>
    <property type="evidence" value="ECO:0007669"/>
    <property type="project" value="InterPro"/>
</dbReference>
<evidence type="ECO:0000259" key="12">
    <source>
        <dbReference type="PROSITE" id="PS50109"/>
    </source>
</evidence>
<evidence type="ECO:0000256" key="5">
    <source>
        <dbReference type="ARBA" id="ARBA00022741"/>
    </source>
</evidence>
<evidence type="ECO:0000256" key="6">
    <source>
        <dbReference type="ARBA" id="ARBA00022777"/>
    </source>
</evidence>
<dbReference type="CDD" id="cd00082">
    <property type="entry name" value="HisKA"/>
    <property type="match status" value="1"/>
</dbReference>
<dbReference type="EMBL" id="RCWN01000001">
    <property type="protein sequence ID" value="RLQ88657.1"/>
    <property type="molecule type" value="Genomic_DNA"/>
</dbReference>
<dbReference type="InterPro" id="IPR005467">
    <property type="entry name" value="His_kinase_dom"/>
</dbReference>
<name>A0A3L7JD31_9HYPH</name>
<keyword evidence="5" id="KW-0547">Nucleotide-binding</keyword>
<dbReference type="Pfam" id="PF00512">
    <property type="entry name" value="HisKA"/>
    <property type="match status" value="1"/>
</dbReference>
<dbReference type="CDD" id="cd17546">
    <property type="entry name" value="REC_hyHK_CKI1_RcsC-like"/>
    <property type="match status" value="2"/>
</dbReference>
<keyword evidence="16" id="KW-1185">Reference proteome</keyword>
<dbReference type="SUPFAM" id="SSF55785">
    <property type="entry name" value="PYP-like sensor domain (PAS domain)"/>
    <property type="match status" value="3"/>
</dbReference>
<dbReference type="PANTHER" id="PTHR45339">
    <property type="entry name" value="HYBRID SIGNAL TRANSDUCTION HISTIDINE KINASE J"/>
    <property type="match status" value="1"/>
</dbReference>
<sequence>MSPHNKKNSQHRKTVAELRHSELVDLLGLNADWVWQTDEAGEARSVLAVSGDRPSRRLVERFASLLNSNAELSEALSRKLAFSSLRVPALDGDGEVEISGKPVMGEDGEFLGFRGVTRLISRKVCASQLATSTAPEDTVRPFSSIAGNFQEALEHVLSIMPAQVILYDKNDRFLFANAEVRRVNPDMAPVHEVGVPLRAALEAAVQKGMFYRTDDEELDALLRADPQAWIDEILRLWAQPGLHVSLRCQQNGRWIRSLTCRHTDGTLVIIRIDMTEQREAELESDDARQKLEAIVEALPAALVVYDKDNRLVTTNEKLHQAMPAMREHHSKPNVCLRDSLIEGRKAGYFRDSGLPEIDALYDKDENAWLDAMERLFDEPERVCERQSPDGRWYKSFNHRLENGLFVGVSVDITDQKEAEIRSEAMSRRLANVIDSLHLDVLIYDENNNLLMVNKQMRQKIAKGLHEPGQTLRDSLRIGYRKGLYRYVLDPEVNALYDQGEDAWIDAMEQYYDQPYRTYERRRRDGSWYRAIDVRTNDGLLVMIRVDLTKEKKIQDDLKQSLSEIELFREIVDNVPVAIYTKDQTGRLTYANKSWGRMSRCNRHEAIGKTDIELFGDSGRQFAKNDAFVMAEFEAGRAIEGGIEIDETRWMADGTVQYQHSSKSRLELNGKPVLLGSTIDVTEARQREAELATARQQAETADRAKSEFLANMSHEIRTPMNGVLGMAELLVNTELTGKQRTFTDVILKSGNALLTIINDILDFSKIDAGHIVLEPAPFDLEETVQDIATLMSVRAKKKDLELIVRYAPNLPSHVVGDAGRVRQVVTNLVGNAVKFTEEGHVLVDVSGSTTPGGVELAIRVADTGIGIPAENIQSVFDKFSQVDTSSTRRHEGTGLGLAITSRLVELMNGTIEVESVHGKGSSFTLNVTLPIAESQQPPKVVHHDMSGARVLVIDDNSVNRSILLEQLASWNFDACAAASGNEGLAILAAARDAEMPVDCVVLDYQMPLMNGEEVARAINADPDKRDLAVIMLTSVDYAINQSNCREMGVDAYLVKPARSSTLLDAIVTVLHERKEQGSEDKAPRVFRAPVSETNFGDSPGPGLRTMADGEPMGVSQPDRSGDDEEISAFEEDVTSSGFGELAERDGGLDLLIAEDNEVNQMVVEQILNDLPYSYRIVENGELAVEAFLEQRPRLILMDVSMPRMNGLEATASIRNLEEKHNLDPTPIVAVTAHALKGDRERCLESGMDDYLSKPINHAALHETLERHFNVGGQLRNSA</sequence>
<dbReference type="RefSeq" id="WP_121645623.1">
    <property type="nucleotide sequence ID" value="NZ_RCWN01000001.1"/>
</dbReference>
<dbReference type="FunFam" id="1.10.287.130:FF:000002">
    <property type="entry name" value="Two-component osmosensing histidine kinase"/>
    <property type="match status" value="1"/>
</dbReference>
<proteinExistence type="predicted"/>
<feature type="domain" description="Histidine kinase" evidence="12">
    <location>
        <begin position="710"/>
        <end position="930"/>
    </location>
</feature>
<dbReference type="GO" id="GO:0005524">
    <property type="term" value="F:ATP binding"/>
    <property type="evidence" value="ECO:0007669"/>
    <property type="project" value="UniProtKB-KW"/>
</dbReference>
<dbReference type="SMART" id="SM00387">
    <property type="entry name" value="HATPase_c"/>
    <property type="match status" value="1"/>
</dbReference>
<evidence type="ECO:0000256" key="4">
    <source>
        <dbReference type="ARBA" id="ARBA00022679"/>
    </source>
</evidence>
<dbReference type="Gene3D" id="1.10.287.130">
    <property type="match status" value="1"/>
</dbReference>
<feature type="domain" description="Response regulatory" evidence="13">
    <location>
        <begin position="1148"/>
        <end position="1267"/>
    </location>
</feature>
<feature type="modified residue" description="4-aspartylphosphate" evidence="11">
    <location>
        <position position="1197"/>
    </location>
</feature>
<dbReference type="Proteomes" id="UP000281094">
    <property type="component" value="Unassembled WGS sequence"/>
</dbReference>
<dbReference type="SUPFAM" id="SSF52172">
    <property type="entry name" value="CheY-like"/>
    <property type="match status" value="2"/>
</dbReference>
<evidence type="ECO:0000256" key="9">
    <source>
        <dbReference type="ARBA" id="ARBA00064003"/>
    </source>
</evidence>
<keyword evidence="8" id="KW-0902">Two-component regulatory system</keyword>
<evidence type="ECO:0000256" key="7">
    <source>
        <dbReference type="ARBA" id="ARBA00022840"/>
    </source>
</evidence>
<dbReference type="PANTHER" id="PTHR45339:SF1">
    <property type="entry name" value="HYBRID SIGNAL TRANSDUCTION HISTIDINE KINASE J"/>
    <property type="match status" value="1"/>
</dbReference>
<dbReference type="SMART" id="SM00388">
    <property type="entry name" value="HisKA"/>
    <property type="match status" value="1"/>
</dbReference>
<dbReference type="PROSITE" id="PS50110">
    <property type="entry name" value="RESPONSE_REGULATORY"/>
    <property type="match status" value="2"/>
</dbReference>
<feature type="domain" description="Response regulatory" evidence="13">
    <location>
        <begin position="948"/>
        <end position="1069"/>
    </location>
</feature>
<dbReference type="Pfam" id="PF00072">
    <property type="entry name" value="Response_reg"/>
    <property type="match status" value="2"/>
</dbReference>
<dbReference type="EC" id="2.7.13.3" evidence="2"/>
<dbReference type="InterPro" id="IPR036890">
    <property type="entry name" value="HATPase_C_sf"/>
</dbReference>
<comment type="catalytic activity">
    <reaction evidence="1">
        <text>ATP + protein L-histidine = ADP + protein N-phospho-L-histidine.</text>
        <dbReference type="EC" id="2.7.13.3"/>
    </reaction>
</comment>
<dbReference type="SMART" id="SM00091">
    <property type="entry name" value="PAS"/>
    <property type="match status" value="3"/>
</dbReference>
<dbReference type="PRINTS" id="PR00344">
    <property type="entry name" value="BCTRLSENSOR"/>
</dbReference>
<protein>
    <recommendedName>
        <fullName evidence="10">Sensory/regulatory protein RpfC</fullName>
        <ecNumber evidence="2">2.7.13.3</ecNumber>
    </recommendedName>
</protein>
<dbReference type="SUPFAM" id="SSF47384">
    <property type="entry name" value="Homodimeric domain of signal transducing histidine kinase"/>
    <property type="match status" value="1"/>
</dbReference>
<dbReference type="InterPro" id="IPR013656">
    <property type="entry name" value="PAS_4"/>
</dbReference>
<evidence type="ECO:0000256" key="2">
    <source>
        <dbReference type="ARBA" id="ARBA00012438"/>
    </source>
</evidence>
<evidence type="ECO:0000256" key="3">
    <source>
        <dbReference type="ARBA" id="ARBA00022553"/>
    </source>
</evidence>
<reference evidence="15 16" key="1">
    <citation type="submission" date="2018-10" db="EMBL/GenBank/DDBJ databases">
        <title>Notoacmeibacter sp. M2BS9Y-3-1, whole genome shotgun sequence.</title>
        <authorList>
            <person name="Tuo L."/>
        </authorList>
    </citation>
    <scope>NUCLEOTIDE SEQUENCE [LARGE SCALE GENOMIC DNA]</scope>
    <source>
        <strain evidence="15 16">M2BS9Y-3-1</strain>
    </source>
</reference>
<keyword evidence="6" id="KW-0418">Kinase</keyword>
<dbReference type="InterPro" id="IPR003661">
    <property type="entry name" value="HisK_dim/P_dom"/>
</dbReference>
<dbReference type="InterPro" id="IPR001789">
    <property type="entry name" value="Sig_transdc_resp-reg_receiver"/>
</dbReference>
<gene>
    <name evidence="15" type="ORF">D8780_10995</name>
</gene>
<evidence type="ECO:0000256" key="1">
    <source>
        <dbReference type="ARBA" id="ARBA00000085"/>
    </source>
</evidence>
<comment type="subunit">
    <text evidence="9">At low DSF concentrations, interacts with RpfF.</text>
</comment>
<dbReference type="CDD" id="cd16922">
    <property type="entry name" value="HATPase_EvgS-ArcB-TorS-like"/>
    <property type="match status" value="1"/>
</dbReference>
<dbReference type="Pfam" id="PF02518">
    <property type="entry name" value="HATPase_c"/>
    <property type="match status" value="1"/>
</dbReference>
<dbReference type="SMART" id="SM00448">
    <property type="entry name" value="REC"/>
    <property type="match status" value="2"/>
</dbReference>
<dbReference type="InterPro" id="IPR036097">
    <property type="entry name" value="HisK_dim/P_sf"/>
</dbReference>
<keyword evidence="7" id="KW-0067">ATP-binding</keyword>
<evidence type="ECO:0000313" key="15">
    <source>
        <dbReference type="EMBL" id="RLQ88657.1"/>
    </source>
</evidence>
<dbReference type="SUPFAM" id="SSF55874">
    <property type="entry name" value="ATPase domain of HSP90 chaperone/DNA topoisomerase II/histidine kinase"/>
    <property type="match status" value="1"/>
</dbReference>
<dbReference type="InterPro" id="IPR003594">
    <property type="entry name" value="HATPase_dom"/>
</dbReference>
<organism evidence="15 16">
    <name type="scientific">Notoacmeibacter ruber</name>
    <dbReference type="NCBI Taxonomy" id="2670375"/>
    <lineage>
        <taxon>Bacteria</taxon>
        <taxon>Pseudomonadati</taxon>
        <taxon>Pseudomonadota</taxon>
        <taxon>Alphaproteobacteria</taxon>
        <taxon>Hyphomicrobiales</taxon>
        <taxon>Notoacmeibacteraceae</taxon>
        <taxon>Notoacmeibacter</taxon>
    </lineage>
</organism>
<feature type="modified residue" description="4-aspartylphosphate" evidence="11">
    <location>
        <position position="1002"/>
    </location>
</feature>
<evidence type="ECO:0000259" key="13">
    <source>
        <dbReference type="PROSITE" id="PS50110"/>
    </source>
</evidence>
<dbReference type="Gene3D" id="3.40.50.2300">
    <property type="match status" value="2"/>
</dbReference>
<dbReference type="Pfam" id="PF08448">
    <property type="entry name" value="PAS_4"/>
    <property type="match status" value="1"/>
</dbReference>
<dbReference type="InterPro" id="IPR004358">
    <property type="entry name" value="Sig_transdc_His_kin-like_C"/>
</dbReference>
<dbReference type="NCBIfam" id="TIGR00229">
    <property type="entry name" value="sensory_box"/>
    <property type="match status" value="1"/>
</dbReference>
<comment type="caution">
    <text evidence="15">The sequence shown here is derived from an EMBL/GenBank/DDBJ whole genome shotgun (WGS) entry which is preliminary data.</text>
</comment>
<dbReference type="PROSITE" id="PS50109">
    <property type="entry name" value="HIS_KIN"/>
    <property type="match status" value="1"/>
</dbReference>
<accession>A0A3L7JD31</accession>
<keyword evidence="4" id="KW-0808">Transferase</keyword>
<dbReference type="PROSITE" id="PS50112">
    <property type="entry name" value="PAS"/>
    <property type="match status" value="1"/>
</dbReference>
<dbReference type="AlphaFoldDB" id="A0A3L7JD31"/>
<feature type="domain" description="PAS" evidence="14">
    <location>
        <begin position="563"/>
        <end position="611"/>
    </location>
</feature>
<dbReference type="InterPro" id="IPR035965">
    <property type="entry name" value="PAS-like_dom_sf"/>
</dbReference>
<evidence type="ECO:0000256" key="8">
    <source>
        <dbReference type="ARBA" id="ARBA00023012"/>
    </source>
</evidence>
<dbReference type="Gene3D" id="3.30.565.10">
    <property type="entry name" value="Histidine kinase-like ATPase, C-terminal domain"/>
    <property type="match status" value="1"/>
</dbReference>
<evidence type="ECO:0000259" key="14">
    <source>
        <dbReference type="PROSITE" id="PS50112"/>
    </source>
</evidence>
<dbReference type="InterPro" id="IPR011006">
    <property type="entry name" value="CheY-like_superfamily"/>
</dbReference>
<dbReference type="Gene3D" id="3.30.450.20">
    <property type="entry name" value="PAS domain"/>
    <property type="match status" value="2"/>
</dbReference>